<dbReference type="OMA" id="WSWIVAS"/>
<feature type="transmembrane region" description="Helical" evidence="6">
    <location>
        <begin position="20"/>
        <end position="40"/>
    </location>
</feature>
<feature type="transmembrane region" description="Helical" evidence="6">
    <location>
        <begin position="113"/>
        <end position="138"/>
    </location>
</feature>
<accession>A0A9U8DZE4</accession>
<proteinExistence type="predicted"/>
<feature type="transmembrane region" description="Helical" evidence="6">
    <location>
        <begin position="175"/>
        <end position="195"/>
    </location>
</feature>
<feature type="transmembrane region" description="Helical" evidence="6">
    <location>
        <begin position="47"/>
        <end position="71"/>
    </location>
</feature>
<evidence type="ECO:0000313" key="9">
    <source>
        <dbReference type="RefSeq" id="XP_013066425.2"/>
    </source>
</evidence>
<evidence type="ECO:0000313" key="8">
    <source>
        <dbReference type="Proteomes" id="UP001165740"/>
    </source>
</evidence>
<dbReference type="SUPFAM" id="SSF81321">
    <property type="entry name" value="Family A G protein-coupled receptor-like"/>
    <property type="match status" value="1"/>
</dbReference>
<dbReference type="Pfam" id="PF00001">
    <property type="entry name" value="7tm_1"/>
    <property type="match status" value="1"/>
</dbReference>
<keyword evidence="3 6" id="KW-1133">Transmembrane helix</keyword>
<feature type="transmembrane region" description="Helical" evidence="6">
    <location>
        <begin position="235"/>
        <end position="259"/>
    </location>
</feature>
<feature type="region of interest" description="Disordered" evidence="5">
    <location>
        <begin position="315"/>
        <end position="340"/>
    </location>
</feature>
<dbReference type="KEGG" id="bgt:106054886"/>
<evidence type="ECO:0000256" key="4">
    <source>
        <dbReference type="ARBA" id="ARBA00023136"/>
    </source>
</evidence>
<evidence type="ECO:0000256" key="2">
    <source>
        <dbReference type="ARBA" id="ARBA00022692"/>
    </source>
</evidence>
<evidence type="ECO:0000256" key="3">
    <source>
        <dbReference type="ARBA" id="ARBA00022989"/>
    </source>
</evidence>
<feature type="transmembrane region" description="Helical" evidence="6">
    <location>
        <begin position="83"/>
        <end position="101"/>
    </location>
</feature>
<dbReference type="PROSITE" id="PS00237">
    <property type="entry name" value="G_PROTEIN_RECEP_F1_1"/>
    <property type="match status" value="1"/>
</dbReference>
<keyword evidence="8" id="KW-1185">Reference proteome</keyword>
<dbReference type="OrthoDB" id="6068817at2759"/>
<evidence type="ECO:0000256" key="1">
    <source>
        <dbReference type="ARBA" id="ARBA00004370"/>
    </source>
</evidence>
<keyword evidence="4 6" id="KW-0472">Membrane</keyword>
<dbReference type="AlphaFoldDB" id="A0A9U8DZE4"/>
<evidence type="ECO:0000256" key="5">
    <source>
        <dbReference type="SAM" id="MobiDB-lite"/>
    </source>
</evidence>
<dbReference type="Proteomes" id="UP001165740">
    <property type="component" value="Chromosome 11"/>
</dbReference>
<dbReference type="PANTHER" id="PTHR46641">
    <property type="entry name" value="FMRFAMIDE RECEPTOR-RELATED"/>
    <property type="match status" value="1"/>
</dbReference>
<dbReference type="PROSITE" id="PS50262">
    <property type="entry name" value="G_PROTEIN_RECEP_F1_2"/>
    <property type="match status" value="1"/>
</dbReference>
<keyword evidence="2 6" id="KW-0812">Transmembrane</keyword>
<organism evidence="8 9">
    <name type="scientific">Biomphalaria glabrata</name>
    <name type="common">Bloodfluke planorb</name>
    <name type="synonym">Freshwater snail</name>
    <dbReference type="NCBI Taxonomy" id="6526"/>
    <lineage>
        <taxon>Eukaryota</taxon>
        <taxon>Metazoa</taxon>
        <taxon>Spiralia</taxon>
        <taxon>Lophotrochozoa</taxon>
        <taxon>Mollusca</taxon>
        <taxon>Gastropoda</taxon>
        <taxon>Heterobranchia</taxon>
        <taxon>Euthyneura</taxon>
        <taxon>Panpulmonata</taxon>
        <taxon>Hygrophila</taxon>
        <taxon>Lymnaeoidea</taxon>
        <taxon>Planorbidae</taxon>
        <taxon>Biomphalaria</taxon>
    </lineage>
</organism>
<comment type="subcellular location">
    <subcellularLocation>
        <location evidence="1">Membrane</location>
    </subcellularLocation>
</comment>
<dbReference type="InterPro" id="IPR052954">
    <property type="entry name" value="GPCR-Ligand_Int"/>
</dbReference>
<reference evidence="9" key="1">
    <citation type="submission" date="2025-08" db="UniProtKB">
        <authorList>
            <consortium name="RefSeq"/>
        </authorList>
    </citation>
    <scope>IDENTIFICATION</scope>
</reference>
<dbReference type="PANTHER" id="PTHR46641:SF2">
    <property type="entry name" value="FMRFAMIDE RECEPTOR"/>
    <property type="match status" value="1"/>
</dbReference>
<dbReference type="InterPro" id="IPR017452">
    <property type="entry name" value="GPCR_Rhodpsn_7TM"/>
</dbReference>
<dbReference type="GO" id="GO:0004930">
    <property type="term" value="F:G protein-coupled receptor activity"/>
    <property type="evidence" value="ECO:0007669"/>
    <property type="project" value="InterPro"/>
</dbReference>
<feature type="transmembrane region" description="Helical" evidence="6">
    <location>
        <begin position="275"/>
        <end position="294"/>
    </location>
</feature>
<sequence>MVNNSTTDFIVSEAIAQTYLWFLCGIGIPANTLAIIVILTMQSMTPATFLIASLAFFDGTALIVKLVVYLMDVYATPPCKTSFIVNFFSMMTNWTLAYVCLERFISVCYPLKKLYLVTLLRCVACVAVTAAAMLSYFVPVFSLMFFWNSNDTSCWVHNEYDEFYFYYHRWINETLVLFIPYTAVVVLTFVIVVKLKVNAKQRRKSLQSTGSANSKTPCSYTERVIKENERVESTLTIMLICTAILFIVLTLPSFLYFIIDKNSLRYPLIFKQLKYILYDSTHAFNFFIYFFSAAKFRCRFYKLIGVDRCRNGCKNESDESREGEDDMSPNTHLTNFSTNQ</sequence>
<dbReference type="RefSeq" id="XP_013066425.2">
    <property type="nucleotide sequence ID" value="XM_013210971.2"/>
</dbReference>
<evidence type="ECO:0000259" key="7">
    <source>
        <dbReference type="PROSITE" id="PS50262"/>
    </source>
</evidence>
<dbReference type="GeneID" id="106054886"/>
<feature type="compositionally biased region" description="Polar residues" evidence="5">
    <location>
        <begin position="328"/>
        <end position="340"/>
    </location>
</feature>
<dbReference type="InterPro" id="IPR000276">
    <property type="entry name" value="GPCR_Rhodpsn"/>
</dbReference>
<name>A0A9U8DZE4_BIOGL</name>
<protein>
    <submittedName>
        <fullName evidence="9">Blue-sensitive opsin-like isoform X1</fullName>
    </submittedName>
</protein>
<evidence type="ECO:0000256" key="6">
    <source>
        <dbReference type="SAM" id="Phobius"/>
    </source>
</evidence>
<dbReference type="GO" id="GO:0016020">
    <property type="term" value="C:membrane"/>
    <property type="evidence" value="ECO:0007669"/>
    <property type="project" value="UniProtKB-SubCell"/>
</dbReference>
<dbReference type="Gene3D" id="1.20.1070.10">
    <property type="entry name" value="Rhodopsin 7-helix transmembrane proteins"/>
    <property type="match status" value="1"/>
</dbReference>
<feature type="domain" description="G-protein coupled receptors family 1 profile" evidence="7">
    <location>
        <begin position="30"/>
        <end position="289"/>
    </location>
</feature>
<gene>
    <name evidence="9" type="primary">LOC106054886</name>
</gene>